<dbReference type="AlphaFoldDB" id="A0A484HLR7"/>
<evidence type="ECO:0000256" key="3">
    <source>
        <dbReference type="ARBA" id="ARBA00022723"/>
    </source>
</evidence>
<dbReference type="InterPro" id="IPR008567">
    <property type="entry name" value="BKACE"/>
</dbReference>
<accession>A0A484HLR7</accession>
<dbReference type="PANTHER" id="PTHR37418:SF2">
    <property type="entry name" value="3-KETO-5-AMINOHEXANOATE CLEAVAGE ENZYME"/>
    <property type="match status" value="1"/>
</dbReference>
<dbReference type="PANTHER" id="PTHR37418">
    <property type="entry name" value="3-KETO-5-AMINOHEXANOATE CLEAVAGE ENZYME-RELATED"/>
    <property type="match status" value="1"/>
</dbReference>
<evidence type="ECO:0000256" key="1">
    <source>
        <dbReference type="ARBA" id="ARBA00001947"/>
    </source>
</evidence>
<evidence type="ECO:0000256" key="4">
    <source>
        <dbReference type="ARBA" id="ARBA00022833"/>
    </source>
</evidence>
<keyword evidence="3" id="KW-0479">Metal-binding</keyword>
<dbReference type="EMBL" id="CAACVI010000051">
    <property type="protein sequence ID" value="VEN75356.1"/>
    <property type="molecule type" value="Genomic_DNA"/>
</dbReference>
<keyword evidence="2" id="KW-0808">Transferase</keyword>
<proteinExistence type="predicted"/>
<comment type="cofactor">
    <cofactor evidence="1">
        <name>Zn(2+)</name>
        <dbReference type="ChEBI" id="CHEBI:29105"/>
    </cofactor>
</comment>
<name>A0A484HLR7_9BACT</name>
<gene>
    <name evidence="5" type="ORF">EPICR_80048</name>
</gene>
<dbReference type="Pfam" id="PF05853">
    <property type="entry name" value="BKACE"/>
    <property type="match status" value="1"/>
</dbReference>
<dbReference type="Gene3D" id="3.20.20.70">
    <property type="entry name" value="Aldolase class I"/>
    <property type="match status" value="1"/>
</dbReference>
<keyword evidence="4" id="KW-0862">Zinc</keyword>
<dbReference type="InterPro" id="IPR013785">
    <property type="entry name" value="Aldolase_TIM"/>
</dbReference>
<evidence type="ECO:0000256" key="2">
    <source>
        <dbReference type="ARBA" id="ARBA00022679"/>
    </source>
</evidence>
<sequence length="290" mass="31324">MSVSDKAVVTCALTGVLTDPAKFNVPVTPDEMAAAAAEAHDAGASILHCHFRDQRPGLGAFPTWDLQMVGDILDAIKERVPDILICMSTGVLGDDLSGPLACLEKFRPEMAACNAGSLNYLKIRGDGQWAWPPVLFDNPVEKIEKFLEVMTRCGVAPEFECFDTGIVRSVALFKASGMFEGDAHLSFVMGVDSGMPSSADLLPILEKELPENASWQVIATGTGREKIWRLHRRCLEMGGNVRTGLEDTFYLPDGARADSNGALVEALVKIVRETGREPASPAEARKALHL</sequence>
<organism evidence="5">
    <name type="scientific">uncultured Desulfobacteraceae bacterium</name>
    <dbReference type="NCBI Taxonomy" id="218296"/>
    <lineage>
        <taxon>Bacteria</taxon>
        <taxon>Pseudomonadati</taxon>
        <taxon>Thermodesulfobacteriota</taxon>
        <taxon>Desulfobacteria</taxon>
        <taxon>Desulfobacterales</taxon>
        <taxon>Desulfobacteraceae</taxon>
        <taxon>environmental samples</taxon>
    </lineage>
</organism>
<dbReference type="GO" id="GO:0046872">
    <property type="term" value="F:metal ion binding"/>
    <property type="evidence" value="ECO:0007669"/>
    <property type="project" value="UniProtKB-KW"/>
</dbReference>
<evidence type="ECO:0000313" key="5">
    <source>
        <dbReference type="EMBL" id="VEN75356.1"/>
    </source>
</evidence>
<dbReference type="GO" id="GO:0043720">
    <property type="term" value="F:3-keto-5-aminohexanoate cleavage activity"/>
    <property type="evidence" value="ECO:0007669"/>
    <property type="project" value="InterPro"/>
</dbReference>
<protein>
    <submittedName>
        <fullName evidence="5">3-keto-5-aminohexanoate cleavage protein</fullName>
    </submittedName>
</protein>
<reference evidence="5" key="1">
    <citation type="submission" date="2019-01" db="EMBL/GenBank/DDBJ databases">
        <authorList>
            <consortium name="Genoscope - CEA"/>
            <person name="William W."/>
        </authorList>
    </citation>
    <scope>NUCLEOTIDE SEQUENCE</scope>
    <source>
        <strain evidence="5">CR-1</strain>
    </source>
</reference>